<dbReference type="Proteomes" id="UP001168640">
    <property type="component" value="Unassembled WGS sequence"/>
</dbReference>
<name>A0ABT8VX46_9GAMM</name>
<feature type="signal peptide" evidence="1">
    <location>
        <begin position="1"/>
        <end position="28"/>
    </location>
</feature>
<accession>A0ABT8VX46</accession>
<keyword evidence="1" id="KW-0732">Signal</keyword>
<dbReference type="RefSeq" id="WP_302908743.1">
    <property type="nucleotide sequence ID" value="NZ_JAUMIS010000001.1"/>
</dbReference>
<dbReference type="NCBIfam" id="NF041384">
    <property type="entry name" value="YHS_seleno_dom"/>
    <property type="match status" value="1"/>
</dbReference>
<evidence type="ECO:0000313" key="2">
    <source>
        <dbReference type="EMBL" id="MDO3720568.1"/>
    </source>
</evidence>
<dbReference type="EMBL" id="JAUMIS010000001">
    <property type="protein sequence ID" value="MDO3720568.1"/>
    <property type="molecule type" value="Genomic_DNA"/>
</dbReference>
<keyword evidence="3" id="KW-1185">Reference proteome</keyword>
<protein>
    <submittedName>
        <fullName evidence="2">YHS domain-containing (Seleno)protein</fullName>
    </submittedName>
</protein>
<proteinExistence type="predicted"/>
<organism evidence="2 3">
    <name type="scientific">Marinobacter suaedae</name>
    <dbReference type="NCBI Taxonomy" id="3057675"/>
    <lineage>
        <taxon>Bacteria</taxon>
        <taxon>Pseudomonadati</taxon>
        <taxon>Pseudomonadota</taxon>
        <taxon>Gammaproteobacteria</taxon>
        <taxon>Pseudomonadales</taxon>
        <taxon>Marinobacteraceae</taxon>
        <taxon>Marinobacter</taxon>
    </lineage>
</organism>
<feature type="chain" id="PRO_5045330001" evidence="1">
    <location>
        <begin position="29"/>
        <end position="156"/>
    </location>
</feature>
<sequence length="156" mass="17206">MLQTAYRFLAHFFAVSLALILSSAAAVAAEDPVYTGLLSNTGAGGYDVVSYFEDGEATEGSSNHSAEYLGVSWRFASAEHKAKFEADPDAYVPQYGGYCAWAVSQGYLAKGDPEHWTVKDGKLYLNYNQAVQDQWLEDTENFIRTANENWPAVLEK</sequence>
<evidence type="ECO:0000256" key="1">
    <source>
        <dbReference type="SAM" id="SignalP"/>
    </source>
</evidence>
<reference evidence="2" key="1">
    <citation type="submission" date="2023-07" db="EMBL/GenBank/DDBJ databases">
        <title>Marinobacter sp. chi1 genome sequencing and assembly.</title>
        <authorList>
            <person name="Park S."/>
        </authorList>
    </citation>
    <scope>NUCLEOTIDE SEQUENCE</scope>
    <source>
        <strain evidence="2">Chi1</strain>
    </source>
</reference>
<evidence type="ECO:0000313" key="3">
    <source>
        <dbReference type="Proteomes" id="UP001168640"/>
    </source>
</evidence>
<gene>
    <name evidence="2" type="ORF">QVZ43_02470</name>
</gene>
<comment type="caution">
    <text evidence="2">The sequence shown here is derived from an EMBL/GenBank/DDBJ whole genome shotgun (WGS) entry which is preliminary data.</text>
</comment>